<reference evidence="2 3" key="1">
    <citation type="submission" date="2006-02" db="EMBL/GenBank/DDBJ databases">
        <authorList>
            <person name="Pinhassi J."/>
            <person name="Pedros-Alio C."/>
            <person name="Ferriera S."/>
            <person name="Johnson J."/>
            <person name="Kravitz S."/>
            <person name="Halpern A."/>
            <person name="Remington K."/>
            <person name="Beeson K."/>
            <person name="Tran B."/>
            <person name="Rogers Y.-H."/>
            <person name="Friedman R."/>
            <person name="Venter J.C."/>
        </authorList>
    </citation>
    <scope>NUCLEOTIDE SEQUENCE [LARGE SCALE GENOMIC DNA]</scope>
    <source>
        <strain evidence="2 3">MED297</strain>
    </source>
</reference>
<evidence type="ECO:0000256" key="1">
    <source>
        <dbReference type="ARBA" id="ARBA00022729"/>
    </source>
</evidence>
<dbReference type="CDD" id="cd13670">
    <property type="entry name" value="PBP2_TRAP_Tp0957_like"/>
    <property type="match status" value="1"/>
</dbReference>
<dbReference type="Proteomes" id="UP000005953">
    <property type="component" value="Unassembled WGS sequence"/>
</dbReference>
<name>A4BCK3_9GAMM</name>
<dbReference type="PANTHER" id="PTHR33376:SF4">
    <property type="entry name" value="SIALIC ACID-BINDING PERIPLASMIC PROTEIN SIAP"/>
    <property type="match status" value="1"/>
</dbReference>
<dbReference type="Pfam" id="PF03480">
    <property type="entry name" value="DctP"/>
    <property type="match status" value="1"/>
</dbReference>
<dbReference type="AlphaFoldDB" id="A4BCK3"/>
<dbReference type="NCBIfam" id="NF037995">
    <property type="entry name" value="TRAP_S1"/>
    <property type="match status" value="1"/>
</dbReference>
<evidence type="ECO:0000313" key="2">
    <source>
        <dbReference type="EMBL" id="EAR10269.1"/>
    </source>
</evidence>
<protein>
    <submittedName>
        <fullName evidence="2">DctP (Periplasmic C4-dicarboxylate binding protein)</fullName>
    </submittedName>
</protein>
<dbReference type="PANTHER" id="PTHR33376">
    <property type="match status" value="1"/>
</dbReference>
<keyword evidence="1" id="KW-0732">Signal</keyword>
<dbReference type="GO" id="GO:0055085">
    <property type="term" value="P:transmembrane transport"/>
    <property type="evidence" value="ECO:0007669"/>
    <property type="project" value="InterPro"/>
</dbReference>
<dbReference type="HOGENOM" id="CLU_036176_6_0_6"/>
<keyword evidence="3" id="KW-1185">Reference proteome</keyword>
<accession>A4BCK3</accession>
<dbReference type="InterPro" id="IPR018389">
    <property type="entry name" value="DctP_fam"/>
</dbReference>
<dbReference type="STRING" id="314283.MED297_13637"/>
<dbReference type="Gene3D" id="3.40.190.170">
    <property type="entry name" value="Bacterial extracellular solute-binding protein, family 7"/>
    <property type="match status" value="1"/>
</dbReference>
<dbReference type="EMBL" id="AAOE01000005">
    <property type="protein sequence ID" value="EAR10269.1"/>
    <property type="molecule type" value="Genomic_DNA"/>
</dbReference>
<evidence type="ECO:0000313" key="3">
    <source>
        <dbReference type="Proteomes" id="UP000005953"/>
    </source>
</evidence>
<gene>
    <name evidence="2" type="ORF">MED297_13637</name>
</gene>
<sequence length="320" mass="34977">MVLLSSSVSATVLKIATEYPDGNAVLKELREAGERIATATDQRVTLKFYPGGVMGDGRSVQRKIRIGQLQGAFIHSGALAATYPDSQVLNAPLLFRDFSEVDAVRQQFDAELVQGFRDSGWITFGLVEGGFAYAMTNEPVDDLQTLREQKLWLPANDPFSAKIAKAFNINPIALNISDVLTALQTGAINALVAPPVGAITLQWYSRVDYLTDAPFMYTYGLIALSERALQPLSEDDLAVVTQELTQATESLDALARTDNRKAFEALTSLGLTITSLDDEARRQIEAEAGEAIDVLIDSGEFDRGLYQRITDLLNQVRQSP</sequence>
<proteinExistence type="predicted"/>
<organism evidence="2 3">
    <name type="scientific">Reinekea blandensis MED297</name>
    <dbReference type="NCBI Taxonomy" id="314283"/>
    <lineage>
        <taxon>Bacteria</taxon>
        <taxon>Pseudomonadati</taxon>
        <taxon>Pseudomonadota</taxon>
        <taxon>Gammaproteobacteria</taxon>
        <taxon>Oceanospirillales</taxon>
        <taxon>Saccharospirillaceae</taxon>
        <taxon>Reinekea</taxon>
    </lineage>
</organism>
<dbReference type="InterPro" id="IPR038404">
    <property type="entry name" value="TRAP_DctP_sf"/>
</dbReference>
<comment type="caution">
    <text evidence="2">The sequence shown here is derived from an EMBL/GenBank/DDBJ whole genome shotgun (WGS) entry which is preliminary data.</text>
</comment>